<sequence>MAMQSTGILSSAAVEATSPLNHHHPGSYQAQRVLDGQRYKDGFRQEMKGRSLLLGPSHAKGIVHQKTRSSLFLDLVVRIMLWEIFLYVALSRVTTPEGLKILDDTEGARKRFSVISGH</sequence>
<organism evidence="1">
    <name type="scientific">Brassica napus</name>
    <name type="common">Rape</name>
    <dbReference type="NCBI Taxonomy" id="3708"/>
    <lineage>
        <taxon>Eukaryota</taxon>
        <taxon>Viridiplantae</taxon>
        <taxon>Streptophyta</taxon>
        <taxon>Embryophyta</taxon>
        <taxon>Tracheophyta</taxon>
        <taxon>Spermatophyta</taxon>
        <taxon>Magnoliopsida</taxon>
        <taxon>eudicotyledons</taxon>
        <taxon>Gunneridae</taxon>
        <taxon>Pentapetalae</taxon>
        <taxon>rosids</taxon>
        <taxon>malvids</taxon>
        <taxon>Brassicales</taxon>
        <taxon>Brassicaceae</taxon>
        <taxon>Brassiceae</taxon>
        <taxon>Brassica</taxon>
    </lineage>
</organism>
<dbReference type="Proteomes" id="UP001295469">
    <property type="component" value="Chromosome A03"/>
</dbReference>
<name>A0A816VP98_BRANA</name>
<accession>A0A816VP98</accession>
<protein>
    <submittedName>
        <fullName evidence="1">(rape) hypothetical protein</fullName>
    </submittedName>
</protein>
<gene>
    <name evidence="1" type="ORF">DARMORV10_A03P30040.1</name>
</gene>
<dbReference type="AlphaFoldDB" id="A0A816VP98"/>
<feature type="non-terminal residue" evidence="1">
    <location>
        <position position="1"/>
    </location>
</feature>
<evidence type="ECO:0000313" key="1">
    <source>
        <dbReference type="EMBL" id="CAF2125372.1"/>
    </source>
</evidence>
<dbReference type="EMBL" id="HG994357">
    <property type="protein sequence ID" value="CAF2125372.1"/>
    <property type="molecule type" value="Genomic_DNA"/>
</dbReference>
<proteinExistence type="predicted"/>
<reference evidence="1" key="1">
    <citation type="submission" date="2021-01" db="EMBL/GenBank/DDBJ databases">
        <authorList>
            <consortium name="Genoscope - CEA"/>
            <person name="William W."/>
        </authorList>
    </citation>
    <scope>NUCLEOTIDE SEQUENCE</scope>
</reference>